<proteinExistence type="predicted"/>
<gene>
    <name evidence="1" type="ORF">AGLA0713_LOCUS710</name>
</gene>
<dbReference type="AlphaFoldDB" id="A0A7S0KXJ0"/>
<sequence length="196" mass="21948">MNEYDSGAVRAFLESDAINNLFAKVLYDGIFEFTQKIDIFGNILSKLPIIGPIRKQIVAETKKNLDRTLGPLVQQFLGTYTKVAVGEASDFVLSASNRESFGAANVRLVSSLMERPVNSLLPDKSVTDKLKDEAFSYIRNVEMEDLRSYLDFAYDFIGDKSVENVVPVDKVLDASPTLQRTVDNLWEKALIASRKE</sequence>
<organism evidence="1">
    <name type="scientific">Asterionellopsis glacialis</name>
    <dbReference type="NCBI Taxonomy" id="33640"/>
    <lineage>
        <taxon>Eukaryota</taxon>
        <taxon>Sar</taxon>
        <taxon>Stramenopiles</taxon>
        <taxon>Ochrophyta</taxon>
        <taxon>Bacillariophyta</taxon>
        <taxon>Fragilariophyceae</taxon>
        <taxon>Fragilariophycidae</taxon>
        <taxon>Fragilariales</taxon>
        <taxon>Fragilariaceae</taxon>
        <taxon>Asterionellopsis</taxon>
    </lineage>
</organism>
<protein>
    <submittedName>
        <fullName evidence="1">Uncharacterized protein</fullName>
    </submittedName>
</protein>
<dbReference type="EMBL" id="HBEX01001049">
    <property type="protein sequence ID" value="CAD8595882.1"/>
    <property type="molecule type" value="Transcribed_RNA"/>
</dbReference>
<reference evidence="1" key="1">
    <citation type="submission" date="2021-01" db="EMBL/GenBank/DDBJ databases">
        <authorList>
            <person name="Corre E."/>
            <person name="Pelletier E."/>
            <person name="Niang G."/>
            <person name="Scheremetjew M."/>
            <person name="Finn R."/>
            <person name="Kale V."/>
            <person name="Holt S."/>
            <person name="Cochrane G."/>
            <person name="Meng A."/>
            <person name="Brown T."/>
            <person name="Cohen L."/>
        </authorList>
    </citation>
    <scope>NUCLEOTIDE SEQUENCE</scope>
</reference>
<evidence type="ECO:0000313" key="1">
    <source>
        <dbReference type="EMBL" id="CAD8595882.1"/>
    </source>
</evidence>
<accession>A0A7S0KXJ0</accession>
<name>A0A7S0KXJ0_9STRA</name>